<dbReference type="EMBL" id="CP034208">
    <property type="protein sequence ID" value="QBZ61956.1"/>
    <property type="molecule type" value="Genomic_DNA"/>
</dbReference>
<name>A0A4P7NJ16_PYROR</name>
<sequence>MFRPPTDLKFVGVIRKNILQRSPDAGAIPGQ</sequence>
<accession>A0A4P7NJ16</accession>
<organism evidence="1 2">
    <name type="scientific">Pyricularia oryzae</name>
    <name type="common">Rice blast fungus</name>
    <name type="synonym">Magnaporthe oryzae</name>
    <dbReference type="NCBI Taxonomy" id="318829"/>
    <lineage>
        <taxon>Eukaryota</taxon>
        <taxon>Fungi</taxon>
        <taxon>Dikarya</taxon>
        <taxon>Ascomycota</taxon>
        <taxon>Pezizomycotina</taxon>
        <taxon>Sordariomycetes</taxon>
        <taxon>Sordariomycetidae</taxon>
        <taxon>Magnaporthales</taxon>
        <taxon>Pyriculariaceae</taxon>
        <taxon>Pyricularia</taxon>
    </lineage>
</organism>
<dbReference type="AlphaFoldDB" id="A0A4P7NJ16"/>
<evidence type="ECO:0000313" key="2">
    <source>
        <dbReference type="Proteomes" id="UP000294847"/>
    </source>
</evidence>
<dbReference type="Proteomes" id="UP000294847">
    <property type="component" value="Chromosome 5"/>
</dbReference>
<proteinExistence type="predicted"/>
<evidence type="ECO:0000313" key="1">
    <source>
        <dbReference type="EMBL" id="QBZ61956.1"/>
    </source>
</evidence>
<gene>
    <name evidence="1" type="ORF">PoMZ_10829</name>
</gene>
<protein>
    <submittedName>
        <fullName evidence="1">Uncharacterized protein</fullName>
    </submittedName>
</protein>
<reference evidence="1 2" key="1">
    <citation type="journal article" date="2019" name="Mol. Biol. Evol.">
        <title>Blast fungal genomes show frequent chromosomal changes, gene gains and losses, and effector gene turnover.</title>
        <authorList>
            <person name="Gomez Luciano L.B."/>
            <person name="Jason Tsai I."/>
            <person name="Chuma I."/>
            <person name="Tosa Y."/>
            <person name="Chen Y.H."/>
            <person name="Li J.Y."/>
            <person name="Li M.Y."/>
            <person name="Jade Lu M.Y."/>
            <person name="Nakayashiki H."/>
            <person name="Li W.H."/>
        </authorList>
    </citation>
    <scope>NUCLEOTIDE SEQUENCE [LARGE SCALE GENOMIC DNA]</scope>
    <source>
        <strain evidence="1">MZ5-1-6</strain>
    </source>
</reference>